<dbReference type="PANTHER" id="PTHR45961:SF6">
    <property type="entry name" value="IP21249P"/>
    <property type="match status" value="1"/>
</dbReference>
<gene>
    <name evidence="7" type="ORF">RUM43_011213</name>
</gene>
<feature type="region of interest" description="Disordered" evidence="4">
    <location>
        <begin position="15"/>
        <end position="61"/>
    </location>
</feature>
<dbReference type="GO" id="GO:0005737">
    <property type="term" value="C:cytoplasm"/>
    <property type="evidence" value="ECO:0007669"/>
    <property type="project" value="TreeGrafter"/>
</dbReference>
<comment type="similarity">
    <text evidence="1">Belongs to the protein-tyrosine phosphatase family. Non-receptor class dual specificity subfamily.</text>
</comment>
<feature type="compositionally biased region" description="Polar residues" evidence="4">
    <location>
        <begin position="30"/>
        <end position="39"/>
    </location>
</feature>
<feature type="compositionally biased region" description="Basic and acidic residues" evidence="4">
    <location>
        <begin position="15"/>
        <end position="29"/>
    </location>
</feature>
<feature type="domain" description="Tyrosine specific protein phosphatases" evidence="6">
    <location>
        <begin position="141"/>
        <end position="199"/>
    </location>
</feature>
<dbReference type="CDD" id="cd14514">
    <property type="entry name" value="DUSP14-like"/>
    <property type="match status" value="1"/>
</dbReference>
<dbReference type="SMART" id="SM00195">
    <property type="entry name" value="DSPc"/>
    <property type="match status" value="1"/>
</dbReference>
<protein>
    <submittedName>
        <fullName evidence="7">Uncharacterized protein</fullName>
    </submittedName>
</protein>
<accession>A0AAN8S3K5</accession>
<evidence type="ECO:0000256" key="2">
    <source>
        <dbReference type="ARBA" id="ARBA00022801"/>
    </source>
</evidence>
<evidence type="ECO:0000256" key="3">
    <source>
        <dbReference type="ARBA" id="ARBA00022912"/>
    </source>
</evidence>
<evidence type="ECO:0000256" key="4">
    <source>
        <dbReference type="SAM" id="MobiDB-lite"/>
    </source>
</evidence>
<dbReference type="Pfam" id="PF00782">
    <property type="entry name" value="DSPc"/>
    <property type="match status" value="1"/>
</dbReference>
<sequence length="259" mass="29667">MLIKSDSIIPSTREELTSVNDEDVKKDQEMVSSRLTGTSEEQEEGCGRTSKSQRHISSQISDRRLGRDSAFSYLSDITEIKPHLLLCGAVALRGNILEELNVTCVINATRELPDTPLPNSTEQDTLYLRVNVEDKPDSNILQWLDMVTDIVHQVKMAGGKTLIHCVAGISRSATLCLAYLIRYEDYSLHDAYLLLKSLRHTIRPNSGFFGQLIEFEKQITGKQTVWMIQSDYTQSYIPQLYEEDFRRFRNLRQRRMESS</sequence>
<dbReference type="InterPro" id="IPR000387">
    <property type="entry name" value="Tyr_Pase_dom"/>
</dbReference>
<keyword evidence="2" id="KW-0378">Hydrolase</keyword>
<dbReference type="InterPro" id="IPR029021">
    <property type="entry name" value="Prot-tyrosine_phosphatase-like"/>
</dbReference>
<dbReference type="PROSITE" id="PS00383">
    <property type="entry name" value="TYR_PHOSPHATASE_1"/>
    <property type="match status" value="1"/>
</dbReference>
<evidence type="ECO:0000259" key="6">
    <source>
        <dbReference type="PROSITE" id="PS50056"/>
    </source>
</evidence>
<comment type="caution">
    <text evidence="7">The sequence shown here is derived from an EMBL/GenBank/DDBJ whole genome shotgun (WGS) entry which is preliminary data.</text>
</comment>
<dbReference type="InterPro" id="IPR016130">
    <property type="entry name" value="Tyr_Pase_AS"/>
</dbReference>
<dbReference type="InterPro" id="IPR052103">
    <property type="entry name" value="Dual_spec_Phospatases"/>
</dbReference>
<reference evidence="7 8" key="1">
    <citation type="submission" date="2023-10" db="EMBL/GenBank/DDBJ databases">
        <title>Genomes of two closely related lineages of the louse Polyplax serrata with different host specificities.</title>
        <authorList>
            <person name="Martinu J."/>
            <person name="Tarabai H."/>
            <person name="Stefka J."/>
            <person name="Hypsa V."/>
        </authorList>
    </citation>
    <scope>NUCLEOTIDE SEQUENCE [LARGE SCALE GENOMIC DNA]</scope>
    <source>
        <strain evidence="7">HR10_N</strain>
    </source>
</reference>
<evidence type="ECO:0000313" key="7">
    <source>
        <dbReference type="EMBL" id="KAK6620914.1"/>
    </source>
</evidence>
<organism evidence="7 8">
    <name type="scientific">Polyplax serrata</name>
    <name type="common">Common mouse louse</name>
    <dbReference type="NCBI Taxonomy" id="468196"/>
    <lineage>
        <taxon>Eukaryota</taxon>
        <taxon>Metazoa</taxon>
        <taxon>Ecdysozoa</taxon>
        <taxon>Arthropoda</taxon>
        <taxon>Hexapoda</taxon>
        <taxon>Insecta</taxon>
        <taxon>Pterygota</taxon>
        <taxon>Neoptera</taxon>
        <taxon>Paraneoptera</taxon>
        <taxon>Psocodea</taxon>
        <taxon>Troctomorpha</taxon>
        <taxon>Phthiraptera</taxon>
        <taxon>Anoplura</taxon>
        <taxon>Polyplacidae</taxon>
        <taxon>Polyplax</taxon>
    </lineage>
</organism>
<dbReference type="Gene3D" id="3.90.190.10">
    <property type="entry name" value="Protein tyrosine phosphatase superfamily"/>
    <property type="match status" value="1"/>
</dbReference>
<feature type="domain" description="Tyrosine-protein phosphatase" evidence="5">
    <location>
        <begin position="76"/>
        <end position="221"/>
    </location>
</feature>
<dbReference type="AlphaFoldDB" id="A0AAN8S3K5"/>
<evidence type="ECO:0000259" key="5">
    <source>
        <dbReference type="PROSITE" id="PS50054"/>
    </source>
</evidence>
<dbReference type="PROSITE" id="PS50054">
    <property type="entry name" value="TYR_PHOSPHATASE_DUAL"/>
    <property type="match status" value="1"/>
</dbReference>
<dbReference type="PANTHER" id="PTHR45961">
    <property type="entry name" value="IP21249P"/>
    <property type="match status" value="1"/>
</dbReference>
<name>A0AAN8S3K5_POLSC</name>
<dbReference type="InterPro" id="IPR020422">
    <property type="entry name" value="TYR_PHOSPHATASE_DUAL_dom"/>
</dbReference>
<dbReference type="EMBL" id="JAWJWE010000039">
    <property type="protein sequence ID" value="KAK6620914.1"/>
    <property type="molecule type" value="Genomic_DNA"/>
</dbReference>
<evidence type="ECO:0000313" key="8">
    <source>
        <dbReference type="Proteomes" id="UP001372834"/>
    </source>
</evidence>
<dbReference type="Proteomes" id="UP001372834">
    <property type="component" value="Unassembled WGS sequence"/>
</dbReference>
<evidence type="ECO:0000256" key="1">
    <source>
        <dbReference type="ARBA" id="ARBA00008601"/>
    </source>
</evidence>
<keyword evidence="3" id="KW-0904">Protein phosphatase</keyword>
<proteinExistence type="inferred from homology"/>
<dbReference type="InterPro" id="IPR000340">
    <property type="entry name" value="Dual-sp_phosphatase_cat-dom"/>
</dbReference>
<dbReference type="GO" id="GO:0004721">
    <property type="term" value="F:phosphoprotein phosphatase activity"/>
    <property type="evidence" value="ECO:0007669"/>
    <property type="project" value="UniProtKB-KW"/>
</dbReference>
<dbReference type="SUPFAM" id="SSF52799">
    <property type="entry name" value="(Phosphotyrosine protein) phosphatases II"/>
    <property type="match status" value="1"/>
</dbReference>
<dbReference type="PROSITE" id="PS50056">
    <property type="entry name" value="TYR_PHOSPHATASE_2"/>
    <property type="match status" value="1"/>
</dbReference>